<keyword evidence="3 5" id="KW-0964">Secreted</keyword>
<feature type="signal peptide" evidence="5">
    <location>
        <begin position="1"/>
        <end position="21"/>
    </location>
</feature>
<evidence type="ECO:0000313" key="7">
    <source>
        <dbReference type="Proteomes" id="UP000198211"/>
    </source>
</evidence>
<dbReference type="Proteomes" id="UP000198211">
    <property type="component" value="Unassembled WGS sequence"/>
</dbReference>
<sequence length="104" mass="11697">MRLSSILLVASISTIVTISYTVSTPDVMKVANVSSTDTNVLDVSIGYEKGFLQGDATDDEERLFGANMSNAQRSTRRWGMSYTLKYCSIDGHVMDYTRRRFLRN</sequence>
<comment type="function">
    <text evidence="5">Effector that suppresses plant defense responses during pathogen infection.</text>
</comment>
<comment type="subcellular location">
    <subcellularLocation>
        <location evidence="1 5">Secreted</location>
    </subcellularLocation>
</comment>
<comment type="similarity">
    <text evidence="2 5">Belongs to the RxLR effector family.</text>
</comment>
<reference evidence="7" key="1">
    <citation type="submission" date="2017-03" db="EMBL/GenBank/DDBJ databases">
        <title>Phytopthora megakarya and P. palmivora, two closely related causual agents of cacao black pod achieved similar genome size and gene model numbers by different mechanisms.</title>
        <authorList>
            <person name="Ali S."/>
            <person name="Shao J."/>
            <person name="Larry D.J."/>
            <person name="Kronmiller B."/>
            <person name="Shen D."/>
            <person name="Strem M.D."/>
            <person name="Melnick R.L."/>
            <person name="Guiltinan M.J."/>
            <person name="Tyler B.M."/>
            <person name="Meinhardt L.W."/>
            <person name="Bailey B.A."/>
        </authorList>
    </citation>
    <scope>NUCLEOTIDE SEQUENCE [LARGE SCALE GENOMIC DNA]</scope>
    <source>
        <strain evidence="7">zdho120</strain>
    </source>
</reference>
<protein>
    <recommendedName>
        <fullName evidence="5">RxLR effector protein</fullName>
    </recommendedName>
</protein>
<evidence type="ECO:0000256" key="1">
    <source>
        <dbReference type="ARBA" id="ARBA00004613"/>
    </source>
</evidence>
<evidence type="ECO:0000256" key="3">
    <source>
        <dbReference type="ARBA" id="ARBA00022525"/>
    </source>
</evidence>
<evidence type="ECO:0000313" key="6">
    <source>
        <dbReference type="EMBL" id="OWZ18822.1"/>
    </source>
</evidence>
<dbReference type="AlphaFoldDB" id="A0A225WMI9"/>
<dbReference type="Pfam" id="PF16810">
    <property type="entry name" value="RXLR"/>
    <property type="match status" value="1"/>
</dbReference>
<name>A0A225WMI9_9STRA</name>
<dbReference type="EMBL" id="NBNE01000531">
    <property type="protein sequence ID" value="OWZ18822.1"/>
    <property type="molecule type" value="Genomic_DNA"/>
</dbReference>
<evidence type="ECO:0000256" key="4">
    <source>
        <dbReference type="ARBA" id="ARBA00022729"/>
    </source>
</evidence>
<comment type="domain">
    <text evidence="5">The RxLR-dEER motif acts to carry the protein into the host cell cytoplasm through binding to cell surface phosphatidylinositol-3-phosphate.</text>
</comment>
<proteinExistence type="inferred from homology"/>
<evidence type="ECO:0000256" key="2">
    <source>
        <dbReference type="ARBA" id="ARBA00010400"/>
    </source>
</evidence>
<evidence type="ECO:0000256" key="5">
    <source>
        <dbReference type="RuleBase" id="RU367124"/>
    </source>
</evidence>
<accession>A0A225WMI9</accession>
<dbReference type="InterPro" id="IPR031825">
    <property type="entry name" value="RXLR"/>
</dbReference>
<comment type="caution">
    <text evidence="6">The sequence shown here is derived from an EMBL/GenBank/DDBJ whole genome shotgun (WGS) entry which is preliminary data.</text>
</comment>
<feature type="chain" id="PRO_5044953296" description="RxLR effector protein" evidence="5">
    <location>
        <begin position="22"/>
        <end position="104"/>
    </location>
</feature>
<organism evidence="6 7">
    <name type="scientific">Phytophthora megakarya</name>
    <dbReference type="NCBI Taxonomy" id="4795"/>
    <lineage>
        <taxon>Eukaryota</taxon>
        <taxon>Sar</taxon>
        <taxon>Stramenopiles</taxon>
        <taxon>Oomycota</taxon>
        <taxon>Peronosporomycetes</taxon>
        <taxon>Peronosporales</taxon>
        <taxon>Peronosporaceae</taxon>
        <taxon>Phytophthora</taxon>
    </lineage>
</organism>
<keyword evidence="7" id="KW-1185">Reference proteome</keyword>
<gene>
    <name evidence="6" type="ORF">PHMEG_0007029</name>
</gene>
<keyword evidence="4 5" id="KW-0732">Signal</keyword>